<dbReference type="AlphaFoldDB" id="A0A4P9YUR8"/>
<gene>
    <name evidence="3" type="ORF">SYNPS1DRAFT_31760</name>
</gene>
<reference evidence="4" key="1">
    <citation type="journal article" date="2018" name="Nat. Microbiol.">
        <title>Leveraging single-cell genomics to expand the fungal tree of life.</title>
        <authorList>
            <person name="Ahrendt S.R."/>
            <person name="Quandt C.A."/>
            <person name="Ciobanu D."/>
            <person name="Clum A."/>
            <person name="Salamov A."/>
            <person name="Andreopoulos B."/>
            <person name="Cheng J.F."/>
            <person name="Woyke T."/>
            <person name="Pelin A."/>
            <person name="Henrissat B."/>
            <person name="Reynolds N.K."/>
            <person name="Benny G.L."/>
            <person name="Smith M.E."/>
            <person name="James T.Y."/>
            <person name="Grigoriev I.V."/>
        </authorList>
    </citation>
    <scope>NUCLEOTIDE SEQUENCE [LARGE SCALE GENOMIC DNA]</scope>
    <source>
        <strain evidence="4">Benny S71-1</strain>
    </source>
</reference>
<dbReference type="InterPro" id="IPR039223">
    <property type="entry name" value="AATF/Bfr2"/>
</dbReference>
<organism evidence="3 4">
    <name type="scientific">Syncephalis pseudoplumigaleata</name>
    <dbReference type="NCBI Taxonomy" id="1712513"/>
    <lineage>
        <taxon>Eukaryota</taxon>
        <taxon>Fungi</taxon>
        <taxon>Fungi incertae sedis</taxon>
        <taxon>Zoopagomycota</taxon>
        <taxon>Zoopagomycotina</taxon>
        <taxon>Zoopagomycetes</taxon>
        <taxon>Zoopagales</taxon>
        <taxon>Piptocephalidaceae</taxon>
        <taxon>Syncephalis</taxon>
    </lineage>
</organism>
<dbReference type="GO" id="GO:0005730">
    <property type="term" value="C:nucleolus"/>
    <property type="evidence" value="ECO:0007669"/>
    <property type="project" value="TreeGrafter"/>
</dbReference>
<dbReference type="GO" id="GO:0000462">
    <property type="term" value="P:maturation of SSU-rRNA from tricistronic rRNA transcript (SSU-rRNA, 5.8S rRNA, LSU-rRNA)"/>
    <property type="evidence" value="ECO:0007669"/>
    <property type="project" value="TreeGrafter"/>
</dbReference>
<dbReference type="Pfam" id="PF08164">
    <property type="entry name" value="TRAUB"/>
    <property type="match status" value="1"/>
</dbReference>
<dbReference type="PANTHER" id="PTHR15565">
    <property type="entry name" value="AATF PROTEIN APOPTOSIS ANTAGONIZING TRANSCRIPTION FACTOR"/>
    <property type="match status" value="1"/>
</dbReference>
<name>A0A4P9YUR8_9FUNG</name>
<sequence length="237" mass="27012">MPEGMGHLDDVWTSMKQLETSFKPFMHETMEKWHNKVQVAAGVPLNKRFKAINQGIHEQIGQVLADKERLVKRTQLKRNDYQILGKKEAAPAAEDENIDAEKDPLKDYDGEVFDDTDFYQQLLRELIESRMVDTDDPMAIGARWAALKQQTKKNKKKVDTKASKGRKLRYHVHDKLQSFMVPIPAGTWHQEMVDELYASLFGQQQRTEQEQVQAGAATTATAEQAIADDLGGLRLFA</sequence>
<feature type="domain" description="Apoptosis-antagonizing transcription factor C-terminal" evidence="2">
    <location>
        <begin position="119"/>
        <end position="201"/>
    </location>
</feature>
<accession>A0A4P9YUR8</accession>
<evidence type="ECO:0000259" key="2">
    <source>
        <dbReference type="Pfam" id="PF08164"/>
    </source>
</evidence>
<protein>
    <submittedName>
        <fullName evidence="3">Apoptosis-antagonizing transcription factor</fullName>
    </submittedName>
</protein>
<dbReference type="InterPro" id="IPR012617">
    <property type="entry name" value="AATF_C"/>
</dbReference>
<evidence type="ECO:0000256" key="1">
    <source>
        <dbReference type="SAM" id="MobiDB-lite"/>
    </source>
</evidence>
<dbReference type="PANTHER" id="PTHR15565:SF0">
    <property type="entry name" value="PROTEIN AATF"/>
    <property type="match status" value="1"/>
</dbReference>
<evidence type="ECO:0000313" key="4">
    <source>
        <dbReference type="Proteomes" id="UP000278143"/>
    </source>
</evidence>
<keyword evidence="4" id="KW-1185">Reference proteome</keyword>
<proteinExistence type="predicted"/>
<dbReference type="OrthoDB" id="5783963at2759"/>
<evidence type="ECO:0000313" key="3">
    <source>
        <dbReference type="EMBL" id="RKP22630.1"/>
    </source>
</evidence>
<dbReference type="EMBL" id="KZ991872">
    <property type="protein sequence ID" value="RKP22630.1"/>
    <property type="molecule type" value="Genomic_DNA"/>
</dbReference>
<dbReference type="Proteomes" id="UP000278143">
    <property type="component" value="Unassembled WGS sequence"/>
</dbReference>
<feature type="region of interest" description="Disordered" evidence="1">
    <location>
        <begin position="87"/>
        <end position="106"/>
    </location>
</feature>